<keyword evidence="3 5" id="KW-1133">Transmembrane helix</keyword>
<evidence type="ECO:0000256" key="3">
    <source>
        <dbReference type="ARBA" id="ARBA00022989"/>
    </source>
</evidence>
<dbReference type="SUPFAM" id="SSF52540">
    <property type="entry name" value="P-loop containing nucleoside triphosphate hydrolases"/>
    <property type="match status" value="1"/>
</dbReference>
<evidence type="ECO:0000313" key="7">
    <source>
        <dbReference type="EMBL" id="KAF7816033.1"/>
    </source>
</evidence>
<organism evidence="7 8">
    <name type="scientific">Senna tora</name>
    <dbReference type="NCBI Taxonomy" id="362788"/>
    <lineage>
        <taxon>Eukaryota</taxon>
        <taxon>Viridiplantae</taxon>
        <taxon>Streptophyta</taxon>
        <taxon>Embryophyta</taxon>
        <taxon>Tracheophyta</taxon>
        <taxon>Spermatophyta</taxon>
        <taxon>Magnoliopsida</taxon>
        <taxon>eudicotyledons</taxon>
        <taxon>Gunneridae</taxon>
        <taxon>Pentapetalae</taxon>
        <taxon>rosids</taxon>
        <taxon>fabids</taxon>
        <taxon>Fabales</taxon>
        <taxon>Fabaceae</taxon>
        <taxon>Caesalpinioideae</taxon>
        <taxon>Cassia clade</taxon>
        <taxon>Senna</taxon>
    </lineage>
</organism>
<dbReference type="Gene3D" id="1.20.1560.10">
    <property type="entry name" value="ABC transporter type 1, transmembrane domain"/>
    <property type="match status" value="1"/>
</dbReference>
<evidence type="ECO:0000256" key="1">
    <source>
        <dbReference type="ARBA" id="ARBA00004141"/>
    </source>
</evidence>
<feature type="transmembrane region" description="Helical" evidence="5">
    <location>
        <begin position="244"/>
        <end position="264"/>
    </location>
</feature>
<feature type="transmembrane region" description="Helical" evidence="5">
    <location>
        <begin position="368"/>
        <end position="390"/>
    </location>
</feature>
<dbReference type="InterPro" id="IPR003439">
    <property type="entry name" value="ABC_transporter-like_ATP-bd"/>
</dbReference>
<dbReference type="GO" id="GO:0005524">
    <property type="term" value="F:ATP binding"/>
    <property type="evidence" value="ECO:0007669"/>
    <property type="project" value="InterPro"/>
</dbReference>
<dbReference type="GO" id="GO:0016020">
    <property type="term" value="C:membrane"/>
    <property type="evidence" value="ECO:0007669"/>
    <property type="project" value="UniProtKB-SubCell"/>
</dbReference>
<feature type="transmembrane region" description="Helical" evidence="5">
    <location>
        <begin position="125"/>
        <end position="148"/>
    </location>
</feature>
<accession>A0A834WCG8</accession>
<keyword evidence="2 5" id="KW-0812">Transmembrane</keyword>
<dbReference type="InterPro" id="IPR027417">
    <property type="entry name" value="P-loop_NTPase"/>
</dbReference>
<proteinExistence type="predicted"/>
<gene>
    <name evidence="7" type="ORF">G2W53_030002</name>
</gene>
<evidence type="ECO:0000256" key="2">
    <source>
        <dbReference type="ARBA" id="ARBA00022692"/>
    </source>
</evidence>
<protein>
    <submittedName>
        <fullName evidence="7">ABC transporter B family member 26, chloroplastic-like isoform X2</fullName>
    </submittedName>
</protein>
<feature type="transmembrane region" description="Helical" evidence="5">
    <location>
        <begin position="210"/>
        <end position="232"/>
    </location>
</feature>
<dbReference type="OrthoDB" id="6500128at2759"/>
<dbReference type="GO" id="GO:0016887">
    <property type="term" value="F:ATP hydrolysis activity"/>
    <property type="evidence" value="ECO:0007669"/>
    <property type="project" value="InterPro"/>
</dbReference>
<sequence length="989" mass="110810">MPLKSPGLSLKRILPFQFHAFTVSMISETLGETIEGHFIHRFDSKFSWLFLFHAFTVSWDLRSFSVNHQGYFIHSPYELCANAKWLVALPSFVVIHNVALSRLVLIRNGWLPLRALCSIGLVGCIYKLSAQLVWLVALTIFMLVRIGWLPSRFHEEYGSVDSGSSEAFAIWCDFVQSISPGGSWRNISKRQEDDIEAAKPMMVLLALHWIVVRLWGSIGTLSLLVLCLTSGICSPYELCAHAKWLVALPSFVVIHNVAFSRLVLIRNGWLPLRALCSIGLVDCIYKLSAQLVLLVALTIFRLIRIGWLPSRHEEYGSVDSGSSEAFAIWCDFVLSVSPGGSWWNISKRQEDDIETVKPMMALLALRWIVVRLWGSIGTLSLLVLCLTSGICSPYELCVHMELIKNGWLPLRDLCSIGMVGYFYELCAHTKWLVALPCFVVIQNDWFLDEFCAEMEWLVAHTSFEHIQNVLCSNGMVVCPYELCAYTKWLVALMSLVFIKNVAILEYGSVNSGSSKAFAKWCDFVQFVSPDGSWWNLSEHQEDDIEAAKPMTVLLALRWMWVLVSGERWIIFMALGCLVIAALSEISMPSILAASIFSAQSGEAMGFYRNAQSLLVLCLTAGICSIRWSKKLFMIEVAVPAPEGISIAKGQNKKGLPIKFSHFNFSGLRSGCFGILNVILVAFLLPCLLNDAQANIDMTGLFNLFDGSTILQDSGHVSPSDASCINLQEISYFDREQVGHLTSRLSADCQRLSYVIANYLYLILVHNTFQGAGAGAVVNLLTLSTLVICSILSCRYLHFAILLGGMSVLSCCVTVEQLTKYVLYFEWLIYATLRVTNSLSSLLQSIGASEKVFQMMDLLPSEQFLSKGKSEDTEVKGDIFISVDHRLCLTFEQKPILEQLNFCVEANEVIAIVGLSGSGKSRLLNLLLRLYEPSNGQICSDGLPLKELDIRWLRQNVGYIIAQEPHLFHMDINDVKHKIWLHYGHQTGRY</sequence>
<feature type="transmembrane region" description="Helical" evidence="5">
    <location>
        <begin position="568"/>
        <end position="598"/>
    </location>
</feature>
<dbReference type="Proteomes" id="UP000634136">
    <property type="component" value="Unassembled WGS sequence"/>
</dbReference>
<evidence type="ECO:0000256" key="5">
    <source>
        <dbReference type="SAM" id="Phobius"/>
    </source>
</evidence>
<dbReference type="PANTHER" id="PTHR43394:SF19">
    <property type="entry name" value="ABC TRANSPORTER B FAMILY"/>
    <property type="match status" value="1"/>
</dbReference>
<feature type="transmembrane region" description="Helical" evidence="5">
    <location>
        <begin position="774"/>
        <end position="796"/>
    </location>
</feature>
<dbReference type="SUPFAM" id="SSF90123">
    <property type="entry name" value="ABC transporter transmembrane region"/>
    <property type="match status" value="1"/>
</dbReference>
<dbReference type="Gene3D" id="3.40.50.300">
    <property type="entry name" value="P-loop containing nucleotide triphosphate hydrolases"/>
    <property type="match status" value="1"/>
</dbReference>
<dbReference type="InterPro" id="IPR036640">
    <property type="entry name" value="ABC1_TM_sf"/>
</dbReference>
<comment type="caution">
    <text evidence="7">The sequence shown here is derived from an EMBL/GenBank/DDBJ whole genome shotgun (WGS) entry which is preliminary data.</text>
</comment>
<name>A0A834WCG8_9FABA</name>
<evidence type="ECO:0000313" key="8">
    <source>
        <dbReference type="Proteomes" id="UP000634136"/>
    </source>
</evidence>
<evidence type="ECO:0000259" key="6">
    <source>
        <dbReference type="Pfam" id="PF00005"/>
    </source>
</evidence>
<feature type="transmembrane region" description="Helical" evidence="5">
    <location>
        <begin position="667"/>
        <end position="688"/>
    </location>
</feature>
<dbReference type="GO" id="GO:0015421">
    <property type="term" value="F:ABC-type oligopeptide transporter activity"/>
    <property type="evidence" value="ECO:0007669"/>
    <property type="project" value="TreeGrafter"/>
</dbReference>
<keyword evidence="4 5" id="KW-0472">Membrane</keyword>
<feature type="transmembrane region" description="Helical" evidence="5">
    <location>
        <begin position="284"/>
        <end position="303"/>
    </location>
</feature>
<dbReference type="PANTHER" id="PTHR43394">
    <property type="entry name" value="ATP-DEPENDENT PERMEASE MDL1, MITOCHONDRIAL"/>
    <property type="match status" value="1"/>
</dbReference>
<dbReference type="Pfam" id="PF00005">
    <property type="entry name" value="ABC_tran"/>
    <property type="match status" value="1"/>
</dbReference>
<comment type="subcellular location">
    <subcellularLocation>
        <location evidence="1">Membrane</location>
        <topology evidence="1">Multi-pass membrane protein</topology>
    </subcellularLocation>
</comment>
<feature type="transmembrane region" description="Helical" evidence="5">
    <location>
        <begin position="610"/>
        <end position="627"/>
    </location>
</feature>
<dbReference type="InterPro" id="IPR039421">
    <property type="entry name" value="Type_1_exporter"/>
</dbReference>
<keyword evidence="8" id="KW-1185">Reference proteome</keyword>
<feature type="domain" description="ABC transporter" evidence="6">
    <location>
        <begin position="896"/>
        <end position="968"/>
    </location>
</feature>
<evidence type="ECO:0000256" key="4">
    <source>
        <dbReference type="ARBA" id="ARBA00023136"/>
    </source>
</evidence>
<dbReference type="EMBL" id="JAAIUW010000009">
    <property type="protein sequence ID" value="KAF7816033.1"/>
    <property type="molecule type" value="Genomic_DNA"/>
</dbReference>
<reference evidence="7" key="1">
    <citation type="submission" date="2020-09" db="EMBL/GenBank/DDBJ databases">
        <title>Genome-Enabled Discovery of Anthraquinone Biosynthesis in Senna tora.</title>
        <authorList>
            <person name="Kang S.-H."/>
            <person name="Pandey R.P."/>
            <person name="Lee C.-M."/>
            <person name="Sim J.-S."/>
            <person name="Jeong J.-T."/>
            <person name="Choi B.-S."/>
            <person name="Jung M."/>
            <person name="Ginzburg D."/>
            <person name="Zhao K."/>
            <person name="Won S.Y."/>
            <person name="Oh T.-J."/>
            <person name="Yu Y."/>
            <person name="Kim N.-H."/>
            <person name="Lee O.R."/>
            <person name="Lee T.-H."/>
            <person name="Bashyal P."/>
            <person name="Kim T.-S."/>
            <person name="Lee W.-H."/>
            <person name="Kawkins C."/>
            <person name="Kim C.-K."/>
            <person name="Kim J.S."/>
            <person name="Ahn B.O."/>
            <person name="Rhee S.Y."/>
            <person name="Sohng J.K."/>
        </authorList>
    </citation>
    <scope>NUCLEOTIDE SEQUENCE</scope>
    <source>
        <tissue evidence="7">Leaf</tissue>
    </source>
</reference>
<dbReference type="AlphaFoldDB" id="A0A834WCG8"/>